<dbReference type="SMART" id="SM00308">
    <property type="entry name" value="LH2"/>
    <property type="match status" value="2"/>
</dbReference>
<dbReference type="Proteomes" id="UP000243975">
    <property type="component" value="Unassembled WGS sequence"/>
</dbReference>
<dbReference type="Gene3D" id="1.20.245.10">
    <property type="entry name" value="Lipoxygenase-1, Domain 5"/>
    <property type="match status" value="2"/>
</dbReference>
<dbReference type="PRINTS" id="PR00087">
    <property type="entry name" value="LIPOXYGENASE"/>
</dbReference>
<evidence type="ECO:0000256" key="16">
    <source>
        <dbReference type="RuleBase" id="RU003975"/>
    </source>
</evidence>
<dbReference type="PRINTS" id="PR00468">
    <property type="entry name" value="PLTLPOXGNASE"/>
</dbReference>
<keyword evidence="14 16" id="KW-0275">Fatty acid biosynthesis</keyword>
<dbReference type="FunFam" id="3.10.450.60:FF:000005">
    <property type="entry name" value="Lipoxygenase"/>
    <property type="match status" value="2"/>
</dbReference>
<dbReference type="STRING" id="59895.A0A118JUA2"/>
<dbReference type="Pfam" id="PF01477">
    <property type="entry name" value="PLAT"/>
    <property type="match status" value="2"/>
</dbReference>
<keyword evidence="6" id="KW-0479">Metal-binding</keyword>
<evidence type="ECO:0000313" key="20">
    <source>
        <dbReference type="EMBL" id="KVH90897.1"/>
    </source>
</evidence>
<evidence type="ECO:0000256" key="6">
    <source>
        <dbReference type="ARBA" id="ARBA00022723"/>
    </source>
</evidence>
<dbReference type="GO" id="GO:0009507">
    <property type="term" value="C:chloroplast"/>
    <property type="evidence" value="ECO:0007669"/>
    <property type="project" value="UniProtKB-SubCell"/>
</dbReference>
<dbReference type="EMBL" id="LEKV01005088">
    <property type="protein sequence ID" value="KVH90897.1"/>
    <property type="molecule type" value="Genomic_DNA"/>
</dbReference>
<evidence type="ECO:0000313" key="21">
    <source>
        <dbReference type="Proteomes" id="UP000243975"/>
    </source>
</evidence>
<comment type="similarity">
    <text evidence="2 16">Belongs to the lipoxygenase family.</text>
</comment>
<feature type="domain" description="PLAT" evidence="18">
    <location>
        <begin position="771"/>
        <end position="892"/>
    </location>
</feature>
<name>A0A118JUA2_CYNCS</name>
<dbReference type="SUPFAM" id="SSF48484">
    <property type="entry name" value="Lipoxigenase"/>
    <property type="match status" value="2"/>
</dbReference>
<dbReference type="GO" id="GO:0031408">
    <property type="term" value="P:oxylipin biosynthetic process"/>
    <property type="evidence" value="ECO:0007669"/>
    <property type="project" value="UniProtKB-UniRule"/>
</dbReference>
<evidence type="ECO:0000256" key="11">
    <source>
        <dbReference type="ARBA" id="ARBA00023002"/>
    </source>
</evidence>
<keyword evidence="7 16" id="KW-0925">Oxylipin biosynthesis</keyword>
<dbReference type="PANTHER" id="PTHR11771">
    <property type="entry name" value="LIPOXYGENASE"/>
    <property type="match status" value="1"/>
</dbReference>
<dbReference type="PROSITE" id="PS50095">
    <property type="entry name" value="PLAT"/>
    <property type="match status" value="2"/>
</dbReference>
<feature type="domain" description="Lipoxygenase" evidence="19">
    <location>
        <begin position="194"/>
        <end position="745"/>
    </location>
</feature>
<dbReference type="PROSITE" id="PS51393">
    <property type="entry name" value="LIPOXYGENASE_3"/>
    <property type="match status" value="2"/>
</dbReference>
<dbReference type="InterPro" id="IPR036392">
    <property type="entry name" value="PLAT/LH2_dom_sf"/>
</dbReference>
<evidence type="ECO:0000256" key="1">
    <source>
        <dbReference type="ARBA" id="ARBA00004229"/>
    </source>
</evidence>
<evidence type="ECO:0000259" key="19">
    <source>
        <dbReference type="PROSITE" id="PS51393"/>
    </source>
</evidence>
<dbReference type="InterPro" id="IPR013819">
    <property type="entry name" value="LipOase_C"/>
</dbReference>
<evidence type="ECO:0000256" key="15">
    <source>
        <dbReference type="PROSITE-ProRule" id="PRU00152"/>
    </source>
</evidence>
<dbReference type="OMA" id="QGWWEEV"/>
<evidence type="ECO:0000256" key="12">
    <source>
        <dbReference type="ARBA" id="ARBA00023004"/>
    </source>
</evidence>
<dbReference type="GO" id="GO:0006633">
    <property type="term" value="P:fatty acid biosynthetic process"/>
    <property type="evidence" value="ECO:0007669"/>
    <property type="project" value="UniProtKB-KW"/>
</dbReference>
<evidence type="ECO:0000256" key="8">
    <source>
        <dbReference type="ARBA" id="ARBA00022832"/>
    </source>
</evidence>
<comment type="caution">
    <text evidence="20">The sequence shown here is derived from an EMBL/GenBank/DDBJ whole genome shotgun (WGS) entry which is preliminary data.</text>
</comment>
<reference evidence="20 21" key="1">
    <citation type="journal article" date="2016" name="Sci. Rep.">
        <title>The genome sequence of the outbreeding globe artichoke constructed de novo incorporating a phase-aware low-pass sequencing strategy of F1 progeny.</title>
        <authorList>
            <person name="Scaglione D."/>
            <person name="Reyes-Chin-Wo S."/>
            <person name="Acquadro A."/>
            <person name="Froenicke L."/>
            <person name="Portis E."/>
            <person name="Beitel C."/>
            <person name="Tirone M."/>
            <person name="Mauro R."/>
            <person name="Lo Monaco A."/>
            <person name="Mauromicale G."/>
            <person name="Faccioli P."/>
            <person name="Cattivelli L."/>
            <person name="Rieseberg L."/>
            <person name="Michelmore R."/>
            <person name="Lanteri S."/>
        </authorList>
    </citation>
    <scope>NUCLEOTIDE SEQUENCE [LARGE SCALE GENOMIC DNA]</scope>
    <source>
        <strain evidence="20">2C</strain>
    </source>
</reference>
<comment type="subcellular location">
    <subcellularLocation>
        <location evidence="1">Plastid</location>
        <location evidence="1">Chloroplast</location>
    </subcellularLocation>
</comment>
<dbReference type="GO" id="GO:0016165">
    <property type="term" value="F:linoleate 13S-lipoxygenase activity"/>
    <property type="evidence" value="ECO:0007669"/>
    <property type="project" value="UniProtKB-ARBA"/>
</dbReference>
<keyword evidence="8" id="KW-0276">Fatty acid metabolism</keyword>
<dbReference type="Gramene" id="KVH90897">
    <property type="protein sequence ID" value="KVH90897"/>
    <property type="gene ID" value="Ccrd_007152"/>
</dbReference>
<keyword evidence="3 16" id="KW-0444">Lipid biosynthesis</keyword>
<feature type="region of interest" description="Disordered" evidence="17">
    <location>
        <begin position="969"/>
        <end position="1008"/>
    </location>
</feature>
<dbReference type="Pfam" id="PF00305">
    <property type="entry name" value="Lipoxygenase"/>
    <property type="match status" value="2"/>
</dbReference>
<feature type="domain" description="PLAT" evidence="18">
    <location>
        <begin position="70"/>
        <end position="191"/>
    </location>
</feature>
<organism evidence="20 21">
    <name type="scientific">Cynara cardunculus var. scolymus</name>
    <name type="common">Globe artichoke</name>
    <name type="synonym">Cynara scolymus</name>
    <dbReference type="NCBI Taxonomy" id="59895"/>
    <lineage>
        <taxon>Eukaryota</taxon>
        <taxon>Viridiplantae</taxon>
        <taxon>Streptophyta</taxon>
        <taxon>Embryophyta</taxon>
        <taxon>Tracheophyta</taxon>
        <taxon>Spermatophyta</taxon>
        <taxon>Magnoliopsida</taxon>
        <taxon>eudicotyledons</taxon>
        <taxon>Gunneridae</taxon>
        <taxon>Pentapetalae</taxon>
        <taxon>asterids</taxon>
        <taxon>campanulids</taxon>
        <taxon>Asterales</taxon>
        <taxon>Asteraceae</taxon>
        <taxon>Carduoideae</taxon>
        <taxon>Cardueae</taxon>
        <taxon>Carduinae</taxon>
        <taxon>Cynara</taxon>
    </lineage>
</organism>
<keyword evidence="21" id="KW-1185">Reference proteome</keyword>
<evidence type="ECO:0000256" key="3">
    <source>
        <dbReference type="ARBA" id="ARBA00022516"/>
    </source>
</evidence>
<dbReference type="UniPathway" id="UPA00382"/>
<keyword evidence="11" id="KW-0560">Oxidoreductase</keyword>
<dbReference type="Gene3D" id="3.10.450.60">
    <property type="match status" value="2"/>
</dbReference>
<protein>
    <recommendedName>
        <fullName evidence="16">Lipoxygenase</fullName>
        <ecNumber evidence="16">1.13.11.-</ecNumber>
    </recommendedName>
</protein>
<sequence length="1628" mass="184432">VYHFTFLNTKEQLVEKSIVVPPSPTPPSQPLCAFIPEIHCTFGNVTAMFSSSVRKSTIVEGIINVQPTITGALASVTVGPIGALVDSISHFLGKSFLLELVATDLDSKKKETVKAYASYNELNNESKMYKYKCEFEVPEEFGKIGAVLVQNEHHTETYIKNIVLNGGNVTFTCESWIHSKHDDPKQRIFFTNKSYLPSKTPAGLKSLREKDLESLRGNGEGQRKSFERIYDYDTYNDLGDPDTSSDLARPVLGGQKYQYPRRCRTGRERTSTEPWSESRTTLPFYVPRDEDFSEIKAITFGATTFYSVLHALEPTIDSAFTGENKGFSSFTDINLLYSDGVEIVLPDNGLLSALPGLLKEVANNTKTILQFETPRIGIPFLGYEMRNFVDKHLLEWPLISKLDSEIYGPAESAITKEIVEQEIRGFMTLEKALEQKKLFLLDYHDLFLPYVNKVRELEGTTLYGSRTLMFLSSTGTLRPLAIELTRPPNNGKPQWKHVYVPCWDATGVWLWKLAMAHVLAHDSGYHQLVSHWWVPSFRTTTSVLIDVYLLRTHCVTEPYVIATNRHLSKMHPIQRLLSPHLRYTMEINGLARLLLINAGGIIESTFSPGKYSMQLSSDVYAQQWRFDHEALPADLISRGMAVEDPSAPHGLKLAIEDYPFANDGLLLWDAIQQWATSYVNHYYPQADLVESDEELQAWWTEIRTVGHGDKKDEPWWPQLKTQQDLIGIVSTIMWVASGHHSAVNFAMSSSSARKSTKVKGILSVQPTINGVLANVTVGPIASVVDSISQFLGRSFLLELVAADLDSSGKEKGTVKAYASYSELNDETKMYEYKCEFEVPMEFGEIGAILVQNEPHKEVYLKNIVLNDGNVTFTCESWIHSKHDNPEQRIFFTDKVVYLKISYFIFIMICKIQQLNSKFSETVTSYLPSETPAGLKSLREKDLESLRGNGEGQREFFERIYDYDTYNDLGDPDSSSDLSRPVLGGQKYPYPRRGRTGRERTSTEPLSESRTTLPFYVPRDEDFSEIKAITFGATTLYSVLRALLPTLDSVFTDENKGFSSFTNINLLYNEGVEIVLPDNGLLNALPMLLKDIANTTKSLLQFETPRIVDKDSFSWLRDEEFCRQTLAGLNPYSIQLVTEWPLMSKLDPEVYGPPESAITKEIVEQEIKGFMTLEEALEQKKLFVLDYHDLLLPYVNKVRELEGTTLYGSRTLMFLTSTGTLRPLAIELTRPPNNGKPQWKHVYVPCWDATGVWLWKLAKAHVLAHDSGYHQLVSHWWPFDYDIYQLCRLRTHCVMEPYVIATNRHLSKMHPIERLLCPHLRYTMAINGLARLALINGGGIIESAFSPGKYSMQLSSDAYAQQWRFDHEALPADLISRGMAVEDPSAPHGIKLRIEDYPFANDGLLLWDAIKQWATTYVNHYYPQADLVESDEELQAWWTEIRTVGHGDKKDEPWWPQLKTQQDLIGIVSTIMWVASGHHSAVNFGQYDYAGYFPNRPTIARTKMPDEDPNSEEWQTFLTNPEDVLLDCFPSKVQSTKVMAILEVLSTHSPDEEYIGVNIEASWEADPTINAAFQEFSGSLKELEGIIDSRNRDPNLRNRSGAGIVPYELLKPFSEPGMTGKGVPYSISI</sequence>
<keyword evidence="5" id="KW-0934">Plastid</keyword>
<dbReference type="GO" id="GO:0034440">
    <property type="term" value="P:lipid oxidation"/>
    <property type="evidence" value="ECO:0007669"/>
    <property type="project" value="InterPro"/>
</dbReference>
<dbReference type="Gene3D" id="4.10.375.10">
    <property type="entry name" value="Lipoxygenase-1, Domain 2"/>
    <property type="match status" value="2"/>
</dbReference>
<keyword evidence="10" id="KW-0223">Dioxygenase</keyword>
<dbReference type="FunFam" id="1.20.245.10:FF:000002">
    <property type="entry name" value="Lipoxygenase"/>
    <property type="match status" value="1"/>
</dbReference>
<dbReference type="InterPro" id="IPR020834">
    <property type="entry name" value="LipOase_CS"/>
</dbReference>
<feature type="compositionally biased region" description="Low complexity" evidence="17">
    <location>
        <begin position="969"/>
        <end position="978"/>
    </location>
</feature>
<evidence type="ECO:0000256" key="10">
    <source>
        <dbReference type="ARBA" id="ARBA00022964"/>
    </source>
</evidence>
<comment type="caution">
    <text evidence="15">Lacks conserved residue(s) required for the propagation of feature annotation.</text>
</comment>
<dbReference type="InterPro" id="IPR036226">
    <property type="entry name" value="LipOase_C_sf"/>
</dbReference>
<evidence type="ECO:0000256" key="9">
    <source>
        <dbReference type="ARBA" id="ARBA00022946"/>
    </source>
</evidence>
<dbReference type="EC" id="1.13.11.-" evidence="16"/>
<evidence type="ECO:0000256" key="14">
    <source>
        <dbReference type="ARBA" id="ARBA00023160"/>
    </source>
</evidence>
<dbReference type="GO" id="GO:0046872">
    <property type="term" value="F:metal ion binding"/>
    <property type="evidence" value="ECO:0007669"/>
    <property type="project" value="UniProtKB-UniRule"/>
</dbReference>
<accession>A0A118JUA2</accession>
<keyword evidence="13" id="KW-0443">Lipid metabolism</keyword>
<comment type="function">
    <text evidence="16">Plant lipoxygenase may be involved in a number of diverse aspects of plant physiology including growth and development, pest resistance, and senescence or responses to wounding.</text>
</comment>
<evidence type="ECO:0000259" key="18">
    <source>
        <dbReference type="PROSITE" id="PS50095"/>
    </source>
</evidence>
<keyword evidence="9" id="KW-0809">Transit peptide</keyword>
<feature type="non-terminal residue" evidence="20">
    <location>
        <position position="1"/>
    </location>
</feature>
<gene>
    <name evidence="20" type="ORF">Ccrd_007152</name>
</gene>
<dbReference type="Gene3D" id="2.60.60.20">
    <property type="entry name" value="PLAT/LH2 domain"/>
    <property type="match status" value="2"/>
</dbReference>
<keyword evidence="4" id="KW-0150">Chloroplast</keyword>
<dbReference type="InterPro" id="IPR027433">
    <property type="entry name" value="Lipoxygenase_dom_3"/>
</dbReference>
<dbReference type="InterPro" id="IPR001246">
    <property type="entry name" value="LipOase_plant"/>
</dbReference>
<evidence type="ECO:0000256" key="17">
    <source>
        <dbReference type="SAM" id="MobiDB-lite"/>
    </source>
</evidence>
<dbReference type="SUPFAM" id="SSF49723">
    <property type="entry name" value="Lipase/lipooxygenase domain (PLAT/LH2 domain)"/>
    <property type="match status" value="2"/>
</dbReference>
<evidence type="ECO:0000256" key="7">
    <source>
        <dbReference type="ARBA" id="ARBA00022767"/>
    </source>
</evidence>
<proteinExistence type="inferred from homology"/>
<dbReference type="InterPro" id="IPR000907">
    <property type="entry name" value="LipOase"/>
</dbReference>
<dbReference type="InterPro" id="IPR001024">
    <property type="entry name" value="PLAT/LH2_dom"/>
</dbReference>
<dbReference type="PROSITE" id="PS00081">
    <property type="entry name" value="LIPOXYGENASE_2"/>
    <property type="match status" value="2"/>
</dbReference>
<feature type="domain" description="Lipoxygenase" evidence="19">
    <location>
        <begin position="924"/>
        <end position="1628"/>
    </location>
</feature>
<evidence type="ECO:0000256" key="2">
    <source>
        <dbReference type="ARBA" id="ARBA00009419"/>
    </source>
</evidence>
<evidence type="ECO:0000256" key="5">
    <source>
        <dbReference type="ARBA" id="ARBA00022640"/>
    </source>
</evidence>
<comment type="pathway">
    <text evidence="16">Lipid metabolism; oxylipin biosynthesis.</text>
</comment>
<evidence type="ECO:0000256" key="4">
    <source>
        <dbReference type="ARBA" id="ARBA00022528"/>
    </source>
</evidence>
<evidence type="ECO:0000256" key="13">
    <source>
        <dbReference type="ARBA" id="ARBA00023098"/>
    </source>
</evidence>
<keyword evidence="12" id="KW-0408">Iron</keyword>
<dbReference type="Gene3D" id="4.10.372.10">
    <property type="entry name" value="Lipoxygenase-1, Domain 3"/>
    <property type="match status" value="2"/>
</dbReference>